<accession>A0A5B0QDG3</accession>
<comment type="caution">
    <text evidence="1">The sequence shown here is derived from an EMBL/GenBank/DDBJ whole genome shotgun (WGS) entry which is preliminary data.</text>
</comment>
<proteinExistence type="predicted"/>
<sequence length="52" mass="5833">MPKDHRSSALTSAKSDRYWTRSRMVVLGPRPSIQKKKIGFSSPPSMITCTPL</sequence>
<organism evidence="1 3">
    <name type="scientific">Puccinia graminis f. sp. tritici</name>
    <dbReference type="NCBI Taxonomy" id="56615"/>
    <lineage>
        <taxon>Eukaryota</taxon>
        <taxon>Fungi</taxon>
        <taxon>Dikarya</taxon>
        <taxon>Basidiomycota</taxon>
        <taxon>Pucciniomycotina</taxon>
        <taxon>Pucciniomycetes</taxon>
        <taxon>Pucciniales</taxon>
        <taxon>Pucciniaceae</taxon>
        <taxon>Puccinia</taxon>
    </lineage>
</organism>
<evidence type="ECO:0000313" key="3">
    <source>
        <dbReference type="Proteomes" id="UP000324748"/>
    </source>
</evidence>
<evidence type="ECO:0000313" key="1">
    <source>
        <dbReference type="EMBL" id="KAA1111185.1"/>
    </source>
</evidence>
<protein>
    <submittedName>
        <fullName evidence="1">Uncharacterized protein</fullName>
    </submittedName>
</protein>
<name>A0A5B0QDG3_PUCGR</name>
<dbReference type="EMBL" id="VSWC01000015">
    <property type="protein sequence ID" value="KAA1112879.1"/>
    <property type="molecule type" value="Genomic_DNA"/>
</dbReference>
<dbReference type="EMBL" id="VSWC01000027">
    <property type="protein sequence ID" value="KAA1111185.1"/>
    <property type="molecule type" value="Genomic_DNA"/>
</dbReference>
<gene>
    <name evidence="2" type="ORF">PGT21_014017</name>
    <name evidence="1" type="ORF">PGT21_037061</name>
</gene>
<dbReference type="AlphaFoldDB" id="A0A5B0QDG3"/>
<evidence type="ECO:0000313" key="2">
    <source>
        <dbReference type="EMBL" id="KAA1112879.1"/>
    </source>
</evidence>
<dbReference type="Proteomes" id="UP000324748">
    <property type="component" value="Unassembled WGS sequence"/>
</dbReference>
<reference evidence="1 3" key="1">
    <citation type="submission" date="2019-05" db="EMBL/GenBank/DDBJ databases">
        <title>Emergence of the Ug99 lineage of the wheat stem rust pathogen through somatic hybridization.</title>
        <authorList>
            <person name="Li F."/>
            <person name="Upadhyaya N.M."/>
            <person name="Sperschneider J."/>
            <person name="Matny O."/>
            <person name="Nguyen-Phuc H."/>
            <person name="Mago R."/>
            <person name="Raley C."/>
            <person name="Miller M.E."/>
            <person name="Silverstein K.A.T."/>
            <person name="Henningsen E."/>
            <person name="Hirsch C.D."/>
            <person name="Visser B."/>
            <person name="Pretorius Z.A."/>
            <person name="Steffenson B.J."/>
            <person name="Schwessinger B."/>
            <person name="Dodds P.N."/>
            <person name="Figueroa M."/>
        </authorList>
    </citation>
    <scope>NUCLEOTIDE SEQUENCE [LARGE SCALE GENOMIC DNA]</scope>
    <source>
        <strain evidence="1">21-0</strain>
    </source>
</reference>
<keyword evidence="3" id="KW-1185">Reference proteome</keyword>